<feature type="region of interest" description="Disordered" evidence="1">
    <location>
        <begin position="54"/>
        <end position="78"/>
    </location>
</feature>
<dbReference type="Pfam" id="PF23434">
    <property type="entry name" value="DUF7120"/>
    <property type="match status" value="1"/>
</dbReference>
<dbReference type="AlphaFoldDB" id="A0A284VMV0"/>
<proteinExistence type="predicted"/>
<feature type="compositionally biased region" description="Basic and acidic residues" evidence="1">
    <location>
        <begin position="69"/>
        <end position="78"/>
    </location>
</feature>
<accession>A0A284VMV0</accession>
<evidence type="ECO:0000313" key="2">
    <source>
        <dbReference type="EMBL" id="SNQ60572.1"/>
    </source>
</evidence>
<organism evidence="2 3">
    <name type="scientific">Candidatus Methanoperedens nitratireducens</name>
    <dbReference type="NCBI Taxonomy" id="1392998"/>
    <lineage>
        <taxon>Archaea</taxon>
        <taxon>Methanobacteriati</taxon>
        <taxon>Methanobacteriota</taxon>
        <taxon>Stenosarchaea group</taxon>
        <taxon>Methanomicrobia</taxon>
        <taxon>Methanosarcinales</taxon>
        <taxon>ANME-2 cluster</taxon>
        <taxon>Candidatus Methanoperedentaceae</taxon>
        <taxon>Candidatus Methanoperedens</taxon>
    </lineage>
</organism>
<dbReference type="OrthoDB" id="385275at2157"/>
<keyword evidence="3" id="KW-1185">Reference proteome</keyword>
<dbReference type="EMBL" id="FZMP01000101">
    <property type="protein sequence ID" value="SNQ60572.1"/>
    <property type="molecule type" value="Genomic_DNA"/>
</dbReference>
<dbReference type="Proteomes" id="UP000218615">
    <property type="component" value="Unassembled WGS sequence"/>
</dbReference>
<evidence type="ECO:0000256" key="1">
    <source>
        <dbReference type="SAM" id="MobiDB-lite"/>
    </source>
</evidence>
<dbReference type="InterPro" id="IPR055544">
    <property type="entry name" value="DUF7120"/>
</dbReference>
<reference evidence="3" key="1">
    <citation type="submission" date="2017-06" db="EMBL/GenBank/DDBJ databases">
        <authorList>
            <person name="Cremers G."/>
        </authorList>
    </citation>
    <scope>NUCLEOTIDE SEQUENCE [LARGE SCALE GENOMIC DNA]</scope>
</reference>
<evidence type="ECO:0000313" key="3">
    <source>
        <dbReference type="Proteomes" id="UP000218615"/>
    </source>
</evidence>
<name>A0A284VMV0_9EURY</name>
<gene>
    <name evidence="2" type="ORF">MNV_190011</name>
</gene>
<sequence>MGEITINIPSDLEISIGNLVSQGTYMRKEEAIIALIRLGLGALRKKEERKVHVIPGEHPQFPPPMPPERWPDHYEFDR</sequence>
<dbReference type="RefSeq" id="WP_096204974.1">
    <property type="nucleotide sequence ID" value="NZ_FZMP01000101.1"/>
</dbReference>
<protein>
    <submittedName>
        <fullName evidence="2">Uncharacterized protein</fullName>
    </submittedName>
</protein>